<dbReference type="CDD" id="cd00086">
    <property type="entry name" value="homeodomain"/>
    <property type="match status" value="1"/>
</dbReference>
<evidence type="ECO:0000256" key="5">
    <source>
        <dbReference type="PROSITE-ProRule" id="PRU00108"/>
    </source>
</evidence>
<evidence type="ECO:0000256" key="3">
    <source>
        <dbReference type="ARBA" id="ARBA00023163"/>
    </source>
</evidence>
<dbReference type="AlphaFoldDB" id="A0A8D3ABN6"/>
<dbReference type="GO" id="GO:0000977">
    <property type="term" value="F:RNA polymerase II transcription regulatory region sequence-specific DNA binding"/>
    <property type="evidence" value="ECO:0007669"/>
    <property type="project" value="TreeGrafter"/>
</dbReference>
<keyword evidence="2" id="KW-0805">Transcription regulation</keyword>
<dbReference type="InterPro" id="IPR009057">
    <property type="entry name" value="Homeodomain-like_sf"/>
</dbReference>
<evidence type="ECO:0000256" key="2">
    <source>
        <dbReference type="ARBA" id="ARBA00023015"/>
    </source>
</evidence>
<dbReference type="SMART" id="SM00389">
    <property type="entry name" value="HOX"/>
    <property type="match status" value="1"/>
</dbReference>
<dbReference type="Ensembl" id="ENSSMAT00000015870.2">
    <property type="protein sequence ID" value="ENSSMAP00000015672.2"/>
    <property type="gene ID" value="ENSSMAG00000009619.2"/>
</dbReference>
<dbReference type="GO" id="GO:0000981">
    <property type="term" value="F:DNA-binding transcription factor activity, RNA polymerase II-specific"/>
    <property type="evidence" value="ECO:0007669"/>
    <property type="project" value="TreeGrafter"/>
</dbReference>
<feature type="region of interest" description="Disordered" evidence="7">
    <location>
        <begin position="1"/>
        <end position="76"/>
    </location>
</feature>
<evidence type="ECO:0000256" key="7">
    <source>
        <dbReference type="SAM" id="MobiDB-lite"/>
    </source>
</evidence>
<dbReference type="GeneTree" id="ENSGT00940000158286"/>
<reference evidence="9" key="1">
    <citation type="submission" date="2023-05" db="EMBL/GenBank/DDBJ databases">
        <title>High-quality long-read genome of Scophthalmus maximus.</title>
        <authorList>
            <person name="Lien S."/>
            <person name="Martinez P."/>
        </authorList>
    </citation>
    <scope>NUCLEOTIDE SEQUENCE [LARGE SCALE GENOMIC DNA]</scope>
</reference>
<evidence type="ECO:0000256" key="1">
    <source>
        <dbReference type="ARBA" id="ARBA00004123"/>
    </source>
</evidence>
<feature type="DNA-binding region" description="Homeobox" evidence="5">
    <location>
        <begin position="97"/>
        <end position="145"/>
    </location>
</feature>
<dbReference type="GO" id="GO:0005634">
    <property type="term" value="C:nucleus"/>
    <property type="evidence" value="ECO:0007669"/>
    <property type="project" value="UniProtKB-SubCell"/>
</dbReference>
<dbReference type="Pfam" id="PF00046">
    <property type="entry name" value="Homeodomain"/>
    <property type="match status" value="1"/>
</dbReference>
<dbReference type="Gene3D" id="1.10.10.60">
    <property type="entry name" value="Homeodomain-like"/>
    <property type="match status" value="1"/>
</dbReference>
<dbReference type="InterPro" id="IPR001356">
    <property type="entry name" value="HD"/>
</dbReference>
<dbReference type="PANTHER" id="PTHR46110:SF1">
    <property type="entry name" value="HOMEOBOX PROTEIN HMX1"/>
    <property type="match status" value="1"/>
</dbReference>
<dbReference type="SUPFAM" id="SSF46689">
    <property type="entry name" value="Homeodomain-like"/>
    <property type="match status" value="1"/>
</dbReference>
<feature type="compositionally biased region" description="Basic and acidic residues" evidence="7">
    <location>
        <begin position="19"/>
        <end position="32"/>
    </location>
</feature>
<evidence type="ECO:0000313" key="9">
    <source>
        <dbReference type="Ensembl" id="ENSSMAP00000015672.2"/>
    </source>
</evidence>
<dbReference type="PANTHER" id="PTHR46110">
    <property type="entry name" value="HOMEOBOX PROTEIN HMX"/>
    <property type="match status" value="1"/>
</dbReference>
<accession>A0A8D3ABN6</accession>
<evidence type="ECO:0000313" key="10">
    <source>
        <dbReference type="Proteomes" id="UP000694558"/>
    </source>
</evidence>
<dbReference type="InterPro" id="IPR051300">
    <property type="entry name" value="HMX_Homeobox_TF"/>
</dbReference>
<comment type="similarity">
    <text evidence="4">Belongs to the HMX homeobox family.</text>
</comment>
<name>A0A8D3ABN6_SCOMX</name>
<comment type="subcellular location">
    <subcellularLocation>
        <location evidence="1 5 6">Nucleus</location>
    </subcellularLocation>
</comment>
<evidence type="ECO:0000259" key="8">
    <source>
        <dbReference type="PROSITE" id="PS50071"/>
    </source>
</evidence>
<dbReference type="PROSITE" id="PS50071">
    <property type="entry name" value="HOMEOBOX_2"/>
    <property type="match status" value="1"/>
</dbReference>
<dbReference type="Proteomes" id="UP000694558">
    <property type="component" value="Chromosome 2"/>
</dbReference>
<evidence type="ECO:0000256" key="6">
    <source>
        <dbReference type="RuleBase" id="RU000682"/>
    </source>
</evidence>
<proteinExistence type="inferred from homology"/>
<organism evidence="9 10">
    <name type="scientific">Scophthalmus maximus</name>
    <name type="common">Turbot</name>
    <name type="synonym">Psetta maxima</name>
    <dbReference type="NCBI Taxonomy" id="52904"/>
    <lineage>
        <taxon>Eukaryota</taxon>
        <taxon>Metazoa</taxon>
        <taxon>Chordata</taxon>
        <taxon>Craniata</taxon>
        <taxon>Vertebrata</taxon>
        <taxon>Euteleostomi</taxon>
        <taxon>Actinopterygii</taxon>
        <taxon>Neopterygii</taxon>
        <taxon>Teleostei</taxon>
        <taxon>Neoteleostei</taxon>
        <taxon>Acanthomorphata</taxon>
        <taxon>Carangaria</taxon>
        <taxon>Pleuronectiformes</taxon>
        <taxon>Pleuronectoidei</taxon>
        <taxon>Scophthalmidae</taxon>
        <taxon>Scophthalmus</taxon>
    </lineage>
</organism>
<dbReference type="GO" id="GO:0045892">
    <property type="term" value="P:negative regulation of DNA-templated transcription"/>
    <property type="evidence" value="ECO:0007669"/>
    <property type="project" value="TreeGrafter"/>
</dbReference>
<keyword evidence="5 6" id="KW-0371">Homeobox</keyword>
<keyword evidence="5 6" id="KW-0539">Nucleus</keyword>
<sequence>MIKRGVFFSSPSLSLAGPRSDRESPACRRRTEENDEEEEEKGGESLTDEREDDAPSSCCDPGEAKANNPPLHPKKKVHLGLCGKQKQGVRYDASTRKKKTRTVFSRSQVFQLESTFDLKRYLSSSERTQVKIWFQNRRNKWKRQIAEDVEAGGAAVRPYAAAQRLVRVPALYRETGLPQVSPLSVGFPNAINYPLTHFTHPVSFV</sequence>
<keyword evidence="3" id="KW-0804">Transcription</keyword>
<keyword evidence="5 6" id="KW-0238">DNA-binding</keyword>
<protein>
    <recommendedName>
        <fullName evidence="8">Homeobox domain-containing protein</fullName>
    </recommendedName>
</protein>
<feature type="domain" description="Homeobox" evidence="8">
    <location>
        <begin position="95"/>
        <end position="144"/>
    </location>
</feature>
<reference evidence="9" key="2">
    <citation type="submission" date="2025-08" db="UniProtKB">
        <authorList>
            <consortium name="Ensembl"/>
        </authorList>
    </citation>
    <scope>IDENTIFICATION</scope>
</reference>
<evidence type="ECO:0000256" key="4">
    <source>
        <dbReference type="ARBA" id="ARBA00038165"/>
    </source>
</evidence>